<dbReference type="EMBL" id="KB632138">
    <property type="protein sequence ID" value="ERL89065.1"/>
    <property type="molecule type" value="Genomic_DNA"/>
</dbReference>
<feature type="region of interest" description="Disordered" evidence="1">
    <location>
        <begin position="1"/>
        <end position="28"/>
    </location>
</feature>
<accession>U4UGP6</accession>
<gene>
    <name evidence="2" type="ORF">D910_06442</name>
</gene>
<sequence length="28" mass="3148">MMSVGVGLASHTYTESRTGSARYWRNTK</sequence>
<organism evidence="2 3">
    <name type="scientific">Dendroctonus ponderosae</name>
    <name type="common">Mountain pine beetle</name>
    <dbReference type="NCBI Taxonomy" id="77166"/>
    <lineage>
        <taxon>Eukaryota</taxon>
        <taxon>Metazoa</taxon>
        <taxon>Ecdysozoa</taxon>
        <taxon>Arthropoda</taxon>
        <taxon>Hexapoda</taxon>
        <taxon>Insecta</taxon>
        <taxon>Pterygota</taxon>
        <taxon>Neoptera</taxon>
        <taxon>Endopterygota</taxon>
        <taxon>Coleoptera</taxon>
        <taxon>Polyphaga</taxon>
        <taxon>Cucujiformia</taxon>
        <taxon>Curculionidae</taxon>
        <taxon>Scolytinae</taxon>
        <taxon>Dendroctonus</taxon>
    </lineage>
</organism>
<name>U4UGP6_DENPD</name>
<reference evidence="2 3" key="1">
    <citation type="journal article" date="2013" name="Genome Biol.">
        <title>Draft genome of the mountain pine beetle, Dendroctonus ponderosae Hopkins, a major forest pest.</title>
        <authorList>
            <person name="Keeling C.I."/>
            <person name="Yuen M.M."/>
            <person name="Liao N.Y."/>
            <person name="Docking T.R."/>
            <person name="Chan S.K."/>
            <person name="Taylor G.A."/>
            <person name="Palmquist D.L."/>
            <person name="Jackman S.D."/>
            <person name="Nguyen A."/>
            <person name="Li M."/>
            <person name="Henderson H."/>
            <person name="Janes J.K."/>
            <person name="Zhao Y."/>
            <person name="Pandoh P."/>
            <person name="Moore R."/>
            <person name="Sperling F.A."/>
            <person name="Huber D.P."/>
            <person name="Birol I."/>
            <person name="Jones S.J."/>
            <person name="Bohlmann J."/>
        </authorList>
    </citation>
    <scope>NUCLEOTIDE SEQUENCE</scope>
</reference>
<evidence type="ECO:0000313" key="3">
    <source>
        <dbReference type="Proteomes" id="UP000030742"/>
    </source>
</evidence>
<dbReference type="AlphaFoldDB" id="U4UGP6"/>
<protein>
    <submittedName>
        <fullName evidence="2">Uncharacterized protein</fullName>
    </submittedName>
</protein>
<proteinExistence type="predicted"/>
<evidence type="ECO:0000256" key="1">
    <source>
        <dbReference type="SAM" id="MobiDB-lite"/>
    </source>
</evidence>
<dbReference type="Proteomes" id="UP000030742">
    <property type="component" value="Unassembled WGS sequence"/>
</dbReference>
<evidence type="ECO:0000313" key="2">
    <source>
        <dbReference type="EMBL" id="ERL89065.1"/>
    </source>
</evidence>